<proteinExistence type="predicted"/>
<evidence type="ECO:0000313" key="4">
    <source>
        <dbReference type="Proteomes" id="UP000241421"/>
    </source>
</evidence>
<organism evidence="3 4">
    <name type="scientific">Massilia glaciei</name>
    <dbReference type="NCBI Taxonomy" id="1524097"/>
    <lineage>
        <taxon>Bacteria</taxon>
        <taxon>Pseudomonadati</taxon>
        <taxon>Pseudomonadota</taxon>
        <taxon>Betaproteobacteria</taxon>
        <taxon>Burkholderiales</taxon>
        <taxon>Oxalobacteraceae</taxon>
        <taxon>Telluria group</taxon>
        <taxon>Massilia</taxon>
    </lineage>
</organism>
<reference evidence="3 4" key="1">
    <citation type="submission" date="2018-04" db="EMBL/GenBank/DDBJ databases">
        <title>Massilia violaceinigra sp. nov., a novel purple-pigmented bacterium isolated from Tianshan glacier, Xinjiang, China.</title>
        <authorList>
            <person name="Wang H."/>
        </authorList>
    </citation>
    <scope>NUCLEOTIDE SEQUENCE [LARGE SCALE GENOMIC DNA]</scope>
    <source>
        <strain evidence="3 4">B448-2</strain>
    </source>
</reference>
<dbReference type="EMBL" id="PXWF02000286">
    <property type="protein sequence ID" value="PWF43118.1"/>
    <property type="molecule type" value="Genomic_DNA"/>
</dbReference>
<sequence>MRRRIREMSIYDIFKTSWSAGTMTAVDRRKLFWYLKRRTSYTAWKRVADAFDRFAAKFERQVREEPVAQPIRALDPTRWEQYYPEILKIQVLYEDALERIQQGDMTVLLYNEQGVLNDATMLANSWHSELVNNGARGDHFYDGIYVEELTAAIQDFYEAGRDIGYLQPMLGDEPAPESWSTFWLDTIAELPLPSTLPDVPIPEAEVLIETGKELPVFGIYEPQIKDGCMNYLFGGALAPTLWDSDGIYLTGRKLSVIWRLIWEDKRYLDGSIPVEERLYFQETKMPTAAPVLVENGVISATTGQVCPKDGEWAVMDDINAKSKLRAGERMPQHQGRDMTWVCVSN</sequence>
<dbReference type="Pfam" id="PF15602">
    <property type="entry name" value="Imm71"/>
    <property type="match status" value="1"/>
</dbReference>
<gene>
    <name evidence="3" type="ORF">C7C56_021760</name>
</gene>
<name>A0A2U2HFL0_9BURK</name>
<evidence type="ECO:0000259" key="1">
    <source>
        <dbReference type="Pfam" id="PF15584"/>
    </source>
</evidence>
<comment type="caution">
    <text evidence="3">The sequence shown here is derived from an EMBL/GenBank/DDBJ whole genome shotgun (WGS) entry which is preliminary data.</text>
</comment>
<dbReference type="OrthoDB" id="6670599at2"/>
<accession>A0A2U2HFL0</accession>
<evidence type="ECO:0000259" key="2">
    <source>
        <dbReference type="Pfam" id="PF15602"/>
    </source>
</evidence>
<evidence type="ECO:0000313" key="3">
    <source>
        <dbReference type="EMBL" id="PWF43118.1"/>
    </source>
</evidence>
<keyword evidence="4" id="KW-1185">Reference proteome</keyword>
<evidence type="ECO:0008006" key="5">
    <source>
        <dbReference type="Google" id="ProtNLM"/>
    </source>
</evidence>
<dbReference type="InterPro" id="IPR028966">
    <property type="entry name" value="Imm72"/>
</dbReference>
<dbReference type="Proteomes" id="UP000241421">
    <property type="component" value="Unassembled WGS sequence"/>
</dbReference>
<dbReference type="InterPro" id="IPR028950">
    <property type="entry name" value="Imm71"/>
</dbReference>
<dbReference type="AlphaFoldDB" id="A0A2U2HFL0"/>
<feature type="domain" description="Immunity protein 71" evidence="2">
    <location>
        <begin position="25"/>
        <end position="159"/>
    </location>
</feature>
<dbReference type="Pfam" id="PF15584">
    <property type="entry name" value="Imm72"/>
    <property type="match status" value="1"/>
</dbReference>
<feature type="domain" description="Immunity protein 72" evidence="1">
    <location>
        <begin position="252"/>
        <end position="280"/>
    </location>
</feature>
<protein>
    <recommendedName>
        <fullName evidence="5">Immunity protein 72 domain-containing protein</fullName>
    </recommendedName>
</protein>